<proteinExistence type="predicted"/>
<evidence type="ECO:0000313" key="1">
    <source>
        <dbReference type="EMBL" id="DAD77595.1"/>
    </source>
</evidence>
<reference evidence="1" key="1">
    <citation type="journal article" date="2021" name="Proc. Natl. Acad. Sci. U.S.A.">
        <title>A Catalog of Tens of Thousands of Viruses from Human Metagenomes Reveals Hidden Associations with Chronic Diseases.</title>
        <authorList>
            <person name="Tisza M.J."/>
            <person name="Buck C.B."/>
        </authorList>
    </citation>
    <scope>NUCLEOTIDE SEQUENCE</scope>
    <source>
        <strain evidence="1">CtQyg71</strain>
    </source>
</reference>
<sequence length="131" mass="14619">MIGIRTKGDFNNAEKYLKGLASKDYRPILDAYARRGLEALIRATPVDSGITAESWGYKIQNDSRGIAIQWYNTNTIDGYAFGNKGTPVIILLQYGHATGTGGYVEGYDIINPAIRPIFDELSKELWEEVKK</sequence>
<name>A0A8S5M6F0_9CAUD</name>
<organism evidence="1">
    <name type="scientific">Siphoviridae sp. ctQyg71</name>
    <dbReference type="NCBI Taxonomy" id="2826330"/>
    <lineage>
        <taxon>Viruses</taxon>
        <taxon>Duplodnaviria</taxon>
        <taxon>Heunggongvirae</taxon>
        <taxon>Uroviricota</taxon>
        <taxon>Caudoviricetes</taxon>
    </lineage>
</organism>
<dbReference type="EMBL" id="BK014828">
    <property type="protein sequence ID" value="DAD77595.1"/>
    <property type="molecule type" value="Genomic_DNA"/>
</dbReference>
<accession>A0A8S5M6F0</accession>
<protein>
    <submittedName>
        <fullName evidence="1">Type I neck protein</fullName>
    </submittedName>
</protein>